<keyword evidence="3" id="KW-0479">Metal-binding</keyword>
<evidence type="ECO:0000256" key="7">
    <source>
        <dbReference type="SAM" id="SignalP"/>
    </source>
</evidence>
<dbReference type="GO" id="GO:0046872">
    <property type="term" value="F:metal ion binding"/>
    <property type="evidence" value="ECO:0007669"/>
    <property type="project" value="UniProtKB-KW"/>
</dbReference>
<evidence type="ECO:0000313" key="10">
    <source>
        <dbReference type="Proteomes" id="UP000295008"/>
    </source>
</evidence>
<dbReference type="RefSeq" id="WP_132015908.1">
    <property type="nucleotide sequence ID" value="NZ_SLUN01000028.1"/>
</dbReference>
<keyword evidence="6" id="KW-0119">Carbohydrate metabolism</keyword>
<sequence length="478" mass="54521">MNRPQGLKKFWLLLALAALCAVTVAAQDSPAPLTAADRIYFLMTDRFADGDPANDQNVLRSDPSAYHGGDFQGIIDKLDYIRDLGFTAVWISPVVANQFRGYHGYWASDFYRTNEHFGSLAKLKELVAAAHARGLKVLADLVVNHTGLLHPWVGEPEYESWFHPRRTIANWNDQREIEDGWLAGLPDLNQENPAVREYLITMAQWWIRETGIDGYRLDTVRHVPQEFWREFAAALKKEFPGFYLIGEVWDGRPDFVAGYQRAGLDGLVDFPIYYAIHDVFAGDRPGARLAQLIRECAAVYPDRSRMGTFIDNHDVPRFVSQVHNLRDERLRQALAFLMTYTGIPILYYGTEIGLDGGADPDNRRDMDWQVRSPLTDYIKKLNAIRAANPALTQGDLTLLPDRPDFFGYTRSFESNRILTVFNLANQKRRVELELPEGWGEPGSILRGLTGSENYRLRRGKLQLQLAPRQVNLFRCESK</sequence>
<dbReference type="OrthoDB" id="9805159at2"/>
<dbReference type="GO" id="GO:0004556">
    <property type="term" value="F:alpha-amylase activity"/>
    <property type="evidence" value="ECO:0007669"/>
    <property type="project" value="UniProtKB-UniRule"/>
</dbReference>
<comment type="cofactor">
    <cofactor evidence="1">
        <name>Ca(2+)</name>
        <dbReference type="ChEBI" id="CHEBI:29108"/>
    </cofactor>
</comment>
<dbReference type="CDD" id="cd11339">
    <property type="entry name" value="AmyAc_bac_CMD_like_2"/>
    <property type="match status" value="1"/>
</dbReference>
<keyword evidence="4 7" id="KW-0732">Signal</keyword>
<evidence type="ECO:0000256" key="6">
    <source>
        <dbReference type="RuleBase" id="RU361134"/>
    </source>
</evidence>
<dbReference type="SMART" id="SM00642">
    <property type="entry name" value="Aamy"/>
    <property type="match status" value="1"/>
</dbReference>
<gene>
    <name evidence="9" type="ORF">EDC14_102815</name>
</gene>
<dbReference type="InterPro" id="IPR006046">
    <property type="entry name" value="Alpha_amylase"/>
</dbReference>
<dbReference type="EMBL" id="SLUN01000028">
    <property type="protein sequence ID" value="TCL62059.1"/>
    <property type="molecule type" value="Genomic_DNA"/>
</dbReference>
<evidence type="ECO:0000256" key="2">
    <source>
        <dbReference type="ARBA" id="ARBA00008061"/>
    </source>
</evidence>
<keyword evidence="6" id="KW-0378">Hydrolase</keyword>
<comment type="catalytic activity">
    <reaction evidence="6">
        <text>Endohydrolysis of (1-&gt;4)-alpha-D-glucosidic linkages in polysaccharides containing three or more (1-&gt;4)-alpha-linked D-glucose units.</text>
        <dbReference type="EC" id="3.2.1.1"/>
    </reaction>
</comment>
<dbReference type="GO" id="GO:0005975">
    <property type="term" value="P:carbohydrate metabolic process"/>
    <property type="evidence" value="ECO:0007669"/>
    <property type="project" value="InterPro"/>
</dbReference>
<name>A0A4R1R922_HYDET</name>
<evidence type="ECO:0000259" key="8">
    <source>
        <dbReference type="SMART" id="SM00642"/>
    </source>
</evidence>
<reference evidence="9 10" key="1">
    <citation type="submission" date="2019-03" db="EMBL/GenBank/DDBJ databases">
        <title>Genomic Encyclopedia of Type Strains, Phase IV (KMG-IV): sequencing the most valuable type-strain genomes for metagenomic binning, comparative biology and taxonomic classification.</title>
        <authorList>
            <person name="Goeker M."/>
        </authorList>
    </citation>
    <scope>NUCLEOTIDE SEQUENCE [LARGE SCALE GENOMIC DNA]</scope>
    <source>
        <strain evidence="9 10">LX-B</strain>
    </source>
</reference>
<evidence type="ECO:0000256" key="5">
    <source>
        <dbReference type="RuleBase" id="RU003615"/>
    </source>
</evidence>
<feature type="domain" description="Glycosyl hydrolase family 13 catalytic" evidence="8">
    <location>
        <begin position="41"/>
        <end position="385"/>
    </location>
</feature>
<accession>A0A4R1R922</accession>
<keyword evidence="6" id="KW-0326">Glycosidase</keyword>
<comment type="similarity">
    <text evidence="2 5">Belongs to the glycosyl hydrolase 13 family.</text>
</comment>
<dbReference type="SUPFAM" id="SSF51011">
    <property type="entry name" value="Glycosyl hydrolase domain"/>
    <property type="match status" value="1"/>
</dbReference>
<dbReference type="PANTHER" id="PTHR10357:SF215">
    <property type="entry name" value="ALPHA-AMYLASE 1"/>
    <property type="match status" value="1"/>
</dbReference>
<keyword evidence="10" id="KW-1185">Reference proteome</keyword>
<dbReference type="Pfam" id="PF00128">
    <property type="entry name" value="Alpha-amylase"/>
    <property type="match status" value="1"/>
</dbReference>
<dbReference type="SUPFAM" id="SSF51445">
    <property type="entry name" value="(Trans)glycosidases"/>
    <property type="match status" value="1"/>
</dbReference>
<feature type="chain" id="PRO_5020981501" description="Alpha-amylase" evidence="7">
    <location>
        <begin position="27"/>
        <end position="478"/>
    </location>
</feature>
<dbReference type="Proteomes" id="UP000295008">
    <property type="component" value="Unassembled WGS sequence"/>
</dbReference>
<dbReference type="Gene3D" id="3.20.20.80">
    <property type="entry name" value="Glycosidases"/>
    <property type="match status" value="1"/>
</dbReference>
<dbReference type="InterPro" id="IPR017853">
    <property type="entry name" value="GH"/>
</dbReference>
<dbReference type="InterPro" id="IPR013780">
    <property type="entry name" value="Glyco_hydro_b"/>
</dbReference>
<evidence type="ECO:0000256" key="1">
    <source>
        <dbReference type="ARBA" id="ARBA00001913"/>
    </source>
</evidence>
<dbReference type="InterPro" id="IPR006047">
    <property type="entry name" value="GH13_cat_dom"/>
</dbReference>
<dbReference type="AlphaFoldDB" id="A0A4R1R922"/>
<evidence type="ECO:0000256" key="3">
    <source>
        <dbReference type="ARBA" id="ARBA00022723"/>
    </source>
</evidence>
<feature type="signal peptide" evidence="7">
    <location>
        <begin position="1"/>
        <end position="26"/>
    </location>
</feature>
<evidence type="ECO:0000313" key="9">
    <source>
        <dbReference type="EMBL" id="TCL62059.1"/>
    </source>
</evidence>
<evidence type="ECO:0000256" key="4">
    <source>
        <dbReference type="ARBA" id="ARBA00022729"/>
    </source>
</evidence>
<protein>
    <recommendedName>
        <fullName evidence="6">Alpha-amylase</fullName>
        <ecNumber evidence="6">3.2.1.1</ecNumber>
    </recommendedName>
</protein>
<comment type="caution">
    <text evidence="9">The sequence shown here is derived from an EMBL/GenBank/DDBJ whole genome shotgun (WGS) entry which is preliminary data.</text>
</comment>
<dbReference type="Gene3D" id="2.60.40.1180">
    <property type="entry name" value="Golgi alpha-mannosidase II"/>
    <property type="match status" value="1"/>
</dbReference>
<organism evidence="9 10">
    <name type="scientific">Hydrogenispora ethanolica</name>
    <dbReference type="NCBI Taxonomy" id="1082276"/>
    <lineage>
        <taxon>Bacteria</taxon>
        <taxon>Bacillati</taxon>
        <taxon>Bacillota</taxon>
        <taxon>Hydrogenispora</taxon>
    </lineage>
</organism>
<dbReference type="EC" id="3.2.1.1" evidence="6"/>
<dbReference type="PANTHER" id="PTHR10357">
    <property type="entry name" value="ALPHA-AMYLASE FAMILY MEMBER"/>
    <property type="match status" value="1"/>
</dbReference>
<dbReference type="PRINTS" id="PR00110">
    <property type="entry name" value="ALPHAAMYLASE"/>
</dbReference>
<proteinExistence type="inferred from homology"/>